<name>A0ABY6HRE0_9ARCH</name>
<reference evidence="2" key="1">
    <citation type="submission" date="2022-09" db="EMBL/GenBank/DDBJ databases">
        <title>Actin cytoskeleton and complex cell architecture in an #Asgard archaeon.</title>
        <authorList>
            <person name="Ponce Toledo R.I."/>
            <person name="Schleper C."/>
            <person name="Rodrigues Oliveira T."/>
            <person name="Wollweber F."/>
            <person name="Xu J."/>
            <person name="Rittmann S."/>
            <person name="Klingl A."/>
            <person name="Pilhofer M."/>
        </authorList>
    </citation>
    <scope>NUCLEOTIDE SEQUENCE</scope>
    <source>
        <strain evidence="2">B-35</strain>
    </source>
</reference>
<dbReference type="Proteomes" id="UP001208689">
    <property type="component" value="Chromosome"/>
</dbReference>
<evidence type="ECO:0000256" key="1">
    <source>
        <dbReference type="SAM" id="Phobius"/>
    </source>
</evidence>
<keyword evidence="1" id="KW-0812">Transmembrane</keyword>
<evidence type="ECO:0000313" key="2">
    <source>
        <dbReference type="EMBL" id="UYP46082.1"/>
    </source>
</evidence>
<keyword evidence="1" id="KW-0472">Membrane</keyword>
<keyword evidence="1" id="KW-1133">Transmembrane helix</keyword>
<dbReference type="SUPFAM" id="SSF75011">
    <property type="entry name" value="3-carboxy-cis,cis-mucoante lactonizing enzyme"/>
    <property type="match status" value="1"/>
</dbReference>
<dbReference type="EMBL" id="CP104013">
    <property type="protein sequence ID" value="UYP46082.1"/>
    <property type="molecule type" value="Genomic_DNA"/>
</dbReference>
<organism evidence="2 3">
    <name type="scientific">Candidatus Lokiarchaeum ossiferum</name>
    <dbReference type="NCBI Taxonomy" id="2951803"/>
    <lineage>
        <taxon>Archaea</taxon>
        <taxon>Promethearchaeati</taxon>
        <taxon>Promethearchaeota</taxon>
        <taxon>Promethearchaeia</taxon>
        <taxon>Promethearchaeales</taxon>
        <taxon>Promethearchaeaceae</taxon>
        <taxon>Candidatus Lokiarchaeum</taxon>
    </lineage>
</organism>
<sequence>MKKIKIIIGFSLLISVCTFSFVFAFNQKKFPGYTVGYRIYADDEYAYVSHNDGVEIIDIENKRHPKILENIEFGDGAFGIEKQGDLLYIAGWSEGLIIANVSNPKQPSICSKTPFEGAANMLTYHNDLVYILLSSNVVKIMNVSNPYSPVLLPTFTTSQARDYRDIKVAEDVIFIADVQRGIDIINASNPSSPVLLNTIKTSAPIALHIYETNLFLGCHGVGVKWYDISNLTSPILKGTYQEPGGEVYGVWGNVTHLYVADLQRGTYCLVTLGGRLSKINHYEGAAPHDISGSGETIYLADQDLRLMIFDANLNCLYDGHKKSYWFPIGLTIIPVSLIVWMRGKVKKNSPI</sequence>
<gene>
    <name evidence="2" type="ORF">NEF87_002367</name>
</gene>
<proteinExistence type="predicted"/>
<dbReference type="InterPro" id="IPR013211">
    <property type="entry name" value="LVIVD"/>
</dbReference>
<dbReference type="Pfam" id="PF08309">
    <property type="entry name" value="LVIVD"/>
    <property type="match status" value="4"/>
</dbReference>
<feature type="transmembrane region" description="Helical" evidence="1">
    <location>
        <begin position="324"/>
        <end position="341"/>
    </location>
</feature>
<protein>
    <recommendedName>
        <fullName evidence="4">YncE family protein</fullName>
    </recommendedName>
</protein>
<keyword evidence="3" id="KW-1185">Reference proteome</keyword>
<evidence type="ECO:0000313" key="3">
    <source>
        <dbReference type="Proteomes" id="UP001208689"/>
    </source>
</evidence>
<evidence type="ECO:0008006" key="4">
    <source>
        <dbReference type="Google" id="ProtNLM"/>
    </source>
</evidence>
<accession>A0ABY6HRE0</accession>